<evidence type="ECO:0000256" key="2">
    <source>
        <dbReference type="SAM" id="MobiDB-lite"/>
    </source>
</evidence>
<evidence type="ECO:0000313" key="5">
    <source>
        <dbReference type="Proteomes" id="UP000800040"/>
    </source>
</evidence>
<keyword evidence="5" id="KW-1185">Reference proteome</keyword>
<comment type="similarity">
    <text evidence="1">Belongs to the asteroid family.</text>
</comment>
<name>A0A6A5K433_9PLEO</name>
<dbReference type="PANTHER" id="PTHR15665:SF1">
    <property type="entry name" value="PROTEIN ASTEROID HOMOLOG 1"/>
    <property type="match status" value="1"/>
</dbReference>
<dbReference type="OrthoDB" id="5297549at2759"/>
<feature type="region of interest" description="Disordered" evidence="2">
    <location>
        <begin position="514"/>
        <end position="555"/>
    </location>
</feature>
<sequence>MGIQGLARRLEPYATRYSSEQLEGYSAVVDGPALAYYAHSLALVASASTARIPSYADVVAAALRWLTSVESGNIKVSAIFFDGALPLSKRAERLSRTEQNNRRVQQLRANYPTISCPVPTYLGSISYAFLAPALQEALQASPFASRTRIVPGEADDWCALHAKDNAQSIIFTSDTDLILYDYRPETLIVFLNDADVTAGINAYSPDHIRKKLQLKSLVPFAYVLRSGPQDTASDLAHNARGVNLDSAEFVDFSRRYIAKIVAPAYISHMSDSLLSLPKLDVRVSEFVQQALEGSERPLVYMPLLVEDPNQASAWNICYHVRTLAYSLLANKKMTVHEYRRKAQGIAVQEIATYLTADVSTTAADLERQVGALIEWATIKPPATELLWLLFALSLVLQELNTPPPVPLVLRILNNDFDNTWPYIQLMARMHAALYSLRILKQIITVWLHLNLIADTKLHTCLSSLSKHMRSFPSLPAIFGVPGQAKLIVVEHEELKGLVEEIYTSVGAQVPVERVSNKKKKRQMREVDRKKRKAEQRQQSTTQVANSYALLDDGQS</sequence>
<evidence type="ECO:0000256" key="1">
    <source>
        <dbReference type="ARBA" id="ARBA00007398"/>
    </source>
</evidence>
<dbReference type="PANTHER" id="PTHR15665">
    <property type="entry name" value="ASTEROID PROTEIN"/>
    <property type="match status" value="1"/>
</dbReference>
<reference evidence="4" key="1">
    <citation type="submission" date="2020-01" db="EMBL/GenBank/DDBJ databases">
        <authorList>
            <consortium name="DOE Joint Genome Institute"/>
            <person name="Haridas S."/>
            <person name="Albert R."/>
            <person name="Binder M."/>
            <person name="Bloem J."/>
            <person name="Labutti K."/>
            <person name="Salamov A."/>
            <person name="Andreopoulos B."/>
            <person name="Baker S.E."/>
            <person name="Barry K."/>
            <person name="Bills G."/>
            <person name="Bluhm B.H."/>
            <person name="Cannon C."/>
            <person name="Castanera R."/>
            <person name="Culley D.E."/>
            <person name="Daum C."/>
            <person name="Ezra D."/>
            <person name="Gonzalez J.B."/>
            <person name="Henrissat B."/>
            <person name="Kuo A."/>
            <person name="Liang C."/>
            <person name="Lipzen A."/>
            <person name="Lutzoni F."/>
            <person name="Magnuson J."/>
            <person name="Mondo S."/>
            <person name="Nolan M."/>
            <person name="Ohm R."/>
            <person name="Pangilinan J."/>
            <person name="Park H.-J."/>
            <person name="Ramirez L."/>
            <person name="Alfaro M."/>
            <person name="Sun H."/>
            <person name="Tritt A."/>
            <person name="Yoshinaga Y."/>
            <person name="Zwiers L.-H."/>
            <person name="Turgeon B.G."/>
            <person name="Goodwin S.B."/>
            <person name="Spatafora J.W."/>
            <person name="Crous P.W."/>
            <person name="Grigoriev I.V."/>
        </authorList>
    </citation>
    <scope>NUCLEOTIDE SEQUENCE</scope>
    <source>
        <strain evidence="4">P77</strain>
    </source>
</reference>
<protein>
    <recommendedName>
        <fullName evidence="3">Asteroid domain-containing protein</fullName>
    </recommendedName>
</protein>
<dbReference type="AlphaFoldDB" id="A0A6A5K433"/>
<organism evidence="4 5">
    <name type="scientific">Decorospora gaudefroyi</name>
    <dbReference type="NCBI Taxonomy" id="184978"/>
    <lineage>
        <taxon>Eukaryota</taxon>
        <taxon>Fungi</taxon>
        <taxon>Dikarya</taxon>
        <taxon>Ascomycota</taxon>
        <taxon>Pezizomycotina</taxon>
        <taxon>Dothideomycetes</taxon>
        <taxon>Pleosporomycetidae</taxon>
        <taxon>Pleosporales</taxon>
        <taxon>Pleosporineae</taxon>
        <taxon>Pleosporaceae</taxon>
        <taxon>Decorospora</taxon>
    </lineage>
</organism>
<proteinExistence type="inferred from homology"/>
<dbReference type="SUPFAM" id="SSF88723">
    <property type="entry name" value="PIN domain-like"/>
    <property type="match status" value="1"/>
</dbReference>
<dbReference type="Pfam" id="PF12813">
    <property type="entry name" value="XPG_I_2"/>
    <property type="match status" value="1"/>
</dbReference>
<evidence type="ECO:0000313" key="4">
    <source>
        <dbReference type="EMBL" id="KAF1829042.1"/>
    </source>
</evidence>
<feature type="compositionally biased region" description="Polar residues" evidence="2">
    <location>
        <begin position="536"/>
        <end position="545"/>
    </location>
</feature>
<dbReference type="Proteomes" id="UP000800040">
    <property type="component" value="Unassembled WGS sequence"/>
</dbReference>
<dbReference type="EMBL" id="ML975471">
    <property type="protein sequence ID" value="KAF1829042.1"/>
    <property type="molecule type" value="Genomic_DNA"/>
</dbReference>
<dbReference type="InterPro" id="IPR039436">
    <property type="entry name" value="Asteroid_dom"/>
</dbReference>
<accession>A0A6A5K433</accession>
<dbReference type="Gene3D" id="3.40.50.1010">
    <property type="entry name" value="5'-nuclease"/>
    <property type="match status" value="1"/>
</dbReference>
<evidence type="ECO:0000259" key="3">
    <source>
        <dbReference type="Pfam" id="PF12813"/>
    </source>
</evidence>
<dbReference type="InterPro" id="IPR029060">
    <property type="entry name" value="PIN-like_dom_sf"/>
</dbReference>
<dbReference type="InterPro" id="IPR026832">
    <property type="entry name" value="Asteroid"/>
</dbReference>
<gene>
    <name evidence="4" type="ORF">BDW02DRAFT_592894</name>
</gene>
<feature type="domain" description="Asteroid" evidence="3">
    <location>
        <begin position="127"/>
        <end position="351"/>
    </location>
</feature>